<feature type="transmembrane region" description="Helical" evidence="6">
    <location>
        <begin position="99"/>
        <end position="118"/>
    </location>
</feature>
<feature type="transmembrane region" description="Helical" evidence="6">
    <location>
        <begin position="374"/>
        <end position="395"/>
    </location>
</feature>
<evidence type="ECO:0000313" key="8">
    <source>
        <dbReference type="EMBL" id="MDY0870463.1"/>
    </source>
</evidence>
<name>A0ABU5DTC0_9PROT</name>
<feature type="transmembrane region" description="Helical" evidence="6">
    <location>
        <begin position="45"/>
        <end position="67"/>
    </location>
</feature>
<accession>A0ABU5DTC0</accession>
<keyword evidence="5 6" id="KW-0472">Membrane</keyword>
<dbReference type="PANTHER" id="PTHR43124:SF3">
    <property type="entry name" value="CHLORAMPHENICOL EFFLUX PUMP RV0191"/>
    <property type="match status" value="1"/>
</dbReference>
<keyword evidence="9" id="KW-1185">Reference proteome</keyword>
<comment type="subcellular location">
    <subcellularLocation>
        <location evidence="1">Cell membrane</location>
        <topology evidence="1">Multi-pass membrane protein</topology>
    </subcellularLocation>
</comment>
<dbReference type="Proteomes" id="UP001271769">
    <property type="component" value="Unassembled WGS sequence"/>
</dbReference>
<feature type="transmembrane region" description="Helical" evidence="6">
    <location>
        <begin position="163"/>
        <end position="183"/>
    </location>
</feature>
<dbReference type="PROSITE" id="PS50850">
    <property type="entry name" value="MFS"/>
    <property type="match status" value="1"/>
</dbReference>
<evidence type="ECO:0000256" key="4">
    <source>
        <dbReference type="ARBA" id="ARBA00022989"/>
    </source>
</evidence>
<evidence type="ECO:0000259" key="7">
    <source>
        <dbReference type="PROSITE" id="PS50850"/>
    </source>
</evidence>
<feature type="transmembrane region" description="Helical" evidence="6">
    <location>
        <begin position="210"/>
        <end position="232"/>
    </location>
</feature>
<protein>
    <submittedName>
        <fullName evidence="8">MFS transporter</fullName>
    </submittedName>
</protein>
<evidence type="ECO:0000256" key="1">
    <source>
        <dbReference type="ARBA" id="ARBA00004651"/>
    </source>
</evidence>
<dbReference type="Pfam" id="PF07690">
    <property type="entry name" value="MFS_1"/>
    <property type="match status" value="1"/>
</dbReference>
<dbReference type="RefSeq" id="WP_320498702.1">
    <property type="nucleotide sequence ID" value="NZ_JAXCLX010000001.1"/>
</dbReference>
<keyword evidence="4 6" id="KW-1133">Transmembrane helix</keyword>
<dbReference type="PANTHER" id="PTHR43124">
    <property type="entry name" value="PURINE EFFLUX PUMP PBUE"/>
    <property type="match status" value="1"/>
</dbReference>
<comment type="caution">
    <text evidence="8">The sequence shown here is derived from an EMBL/GenBank/DDBJ whole genome shotgun (WGS) entry which is preliminary data.</text>
</comment>
<feature type="transmembrane region" description="Helical" evidence="6">
    <location>
        <begin position="308"/>
        <end position="331"/>
    </location>
</feature>
<feature type="transmembrane region" description="Helical" evidence="6">
    <location>
        <begin position="252"/>
        <end position="270"/>
    </location>
</feature>
<feature type="transmembrane region" description="Helical" evidence="6">
    <location>
        <begin position="130"/>
        <end position="151"/>
    </location>
</feature>
<keyword evidence="3 6" id="KW-0812">Transmembrane</keyword>
<dbReference type="InterPro" id="IPR011701">
    <property type="entry name" value="MFS"/>
</dbReference>
<organism evidence="8 9">
    <name type="scientific">Dongia rigui</name>
    <dbReference type="NCBI Taxonomy" id="940149"/>
    <lineage>
        <taxon>Bacteria</taxon>
        <taxon>Pseudomonadati</taxon>
        <taxon>Pseudomonadota</taxon>
        <taxon>Alphaproteobacteria</taxon>
        <taxon>Rhodospirillales</taxon>
        <taxon>Dongiaceae</taxon>
        <taxon>Dongia</taxon>
    </lineage>
</organism>
<evidence type="ECO:0000256" key="5">
    <source>
        <dbReference type="ARBA" id="ARBA00023136"/>
    </source>
</evidence>
<evidence type="ECO:0000256" key="3">
    <source>
        <dbReference type="ARBA" id="ARBA00022692"/>
    </source>
</evidence>
<dbReference type="InterPro" id="IPR050189">
    <property type="entry name" value="MFS_Efflux_Transporters"/>
</dbReference>
<evidence type="ECO:0000256" key="2">
    <source>
        <dbReference type="ARBA" id="ARBA00022475"/>
    </source>
</evidence>
<proteinExistence type="predicted"/>
<feature type="transmembrane region" description="Helical" evidence="6">
    <location>
        <begin position="282"/>
        <end position="302"/>
    </location>
</feature>
<feature type="transmembrane region" description="Helical" evidence="6">
    <location>
        <begin position="74"/>
        <end position="93"/>
    </location>
</feature>
<evidence type="ECO:0000313" key="9">
    <source>
        <dbReference type="Proteomes" id="UP001271769"/>
    </source>
</evidence>
<feature type="domain" description="Major facilitator superfamily (MFS) profile" evidence="7">
    <location>
        <begin position="4"/>
        <end position="399"/>
    </location>
</feature>
<dbReference type="EMBL" id="JAXCLX010000001">
    <property type="protein sequence ID" value="MDY0870463.1"/>
    <property type="molecule type" value="Genomic_DNA"/>
</dbReference>
<keyword evidence="2" id="KW-1003">Cell membrane</keyword>
<dbReference type="Gene3D" id="1.20.1250.20">
    <property type="entry name" value="MFS general substrate transporter like domains"/>
    <property type="match status" value="1"/>
</dbReference>
<sequence>MNGALIARALGPFAAGYFTSYLFRVVNAAISDDLVKELSLSNTDLGLMTSMYLYGFVLFQLPLGLLLDRFGPRLVQTGLLLLAALGAALFALGNNTVELAGARLLIGVGLGGCLMSAFKANAMWLPPERLALGNSAVVTFGGLGFLAGTYPANLAADLIGWRALFFILVGFTLAVTATIYFLVPKRDDDHHPLAFRAQLKGYADIFRDGIFWRVTPMVAAISGTFIAVQTLWATRWMVDVAGLERHAAGQQLMILGLAFAVGSLSTGFIADAAQRRGIALKFIVGAAFALYAAAQLAMIFALPIALPVIWLVYGFTGQAANLGYATLGAHFGRQLAGRAQSAANLMLFLASALFQSSIGWALDHLSLSMPKADAYAIALGTLLCLQVLAFTWYAAGRYALVQRATAGR</sequence>
<dbReference type="InterPro" id="IPR020846">
    <property type="entry name" value="MFS_dom"/>
</dbReference>
<dbReference type="SUPFAM" id="SSF103473">
    <property type="entry name" value="MFS general substrate transporter"/>
    <property type="match status" value="1"/>
</dbReference>
<feature type="transmembrane region" description="Helical" evidence="6">
    <location>
        <begin position="343"/>
        <end position="362"/>
    </location>
</feature>
<gene>
    <name evidence="8" type="ORF">SMD31_00945</name>
</gene>
<evidence type="ECO:0000256" key="6">
    <source>
        <dbReference type="SAM" id="Phobius"/>
    </source>
</evidence>
<reference evidence="8 9" key="1">
    <citation type="journal article" date="2013" name="Antonie Van Leeuwenhoek">
        <title>Dongia rigui sp. nov., isolated from freshwater of a large wetland in Korea.</title>
        <authorList>
            <person name="Baik K.S."/>
            <person name="Hwang Y.M."/>
            <person name="Choi J.S."/>
            <person name="Kwon J."/>
            <person name="Seong C.N."/>
        </authorList>
    </citation>
    <scope>NUCLEOTIDE SEQUENCE [LARGE SCALE GENOMIC DNA]</scope>
    <source>
        <strain evidence="8 9">04SU4-P</strain>
    </source>
</reference>
<dbReference type="InterPro" id="IPR036259">
    <property type="entry name" value="MFS_trans_sf"/>
</dbReference>